<evidence type="ECO:0000256" key="6">
    <source>
        <dbReference type="ARBA" id="ARBA00023002"/>
    </source>
</evidence>
<dbReference type="InterPro" id="IPR002401">
    <property type="entry name" value="Cyt_P450_E_grp-I"/>
</dbReference>
<dbReference type="SMR" id="A0A7R8UA99"/>
<dbReference type="PRINTS" id="PR00463">
    <property type="entry name" value="EP450I"/>
</dbReference>
<keyword evidence="5 9" id="KW-0479">Metal-binding</keyword>
<organism evidence="12 13">
    <name type="scientific">Hermetia illucens</name>
    <name type="common">Black soldier fly</name>
    <dbReference type="NCBI Taxonomy" id="343691"/>
    <lineage>
        <taxon>Eukaryota</taxon>
        <taxon>Metazoa</taxon>
        <taxon>Ecdysozoa</taxon>
        <taxon>Arthropoda</taxon>
        <taxon>Hexapoda</taxon>
        <taxon>Insecta</taxon>
        <taxon>Pterygota</taxon>
        <taxon>Neoptera</taxon>
        <taxon>Endopterygota</taxon>
        <taxon>Diptera</taxon>
        <taxon>Brachycera</taxon>
        <taxon>Stratiomyomorpha</taxon>
        <taxon>Stratiomyidae</taxon>
        <taxon>Hermetiinae</taxon>
        <taxon>Hermetia</taxon>
    </lineage>
</organism>
<accession>A0A7R8UA99</accession>
<sequence>MISLFLGLIIVLLIIIAILYFTIPTLFLYKIKVKTVNGGKVEDAIPIVKGQWFFGNCLTLVKLNNEQLFSYFRQRALQFPNSYLLYIFNYPILNVVNPEYAEQVLNSPLTARKSFLYRPIKEFVRSGLLTSYGKKWHTRRKLITPTFHFSILKEFFEVFKEESERLVDVINSRYANLSVSLDDIVPRFTLDTICETAMGVKLTTYEDGDNYRYNVNQLQNILVGRSLNPCFYNKIVYKLFGNKQTCDNYLDKVHHFSSSIINKRRLDFANKNVGNFPNQDLSLVNEKRRNAMLDTLLIAQMHGQNIAHLDICEEVDTFMFEGYETTSIAVTFSLFMLAVHPDVQEKVYEEIISVTNDVTTLTISDYSQFKYLECVIKETMRLYPSVPFISRGLFEDFKLGDIILPKYSMINIHIYDLHRNPKYFPNPEKFDPTRFMPENMQHRHPFVYIPFSAGLRNCIGQKFAMLEMKVFLVNLLRRFQVLPITKLEDVKFKIGLTLTPTVPIRVEFRQR</sequence>
<keyword evidence="11" id="KW-0812">Transmembrane</keyword>
<keyword evidence="8 10" id="KW-0503">Monooxygenase</keyword>
<evidence type="ECO:0000256" key="4">
    <source>
        <dbReference type="ARBA" id="ARBA00022617"/>
    </source>
</evidence>
<comment type="cofactor">
    <cofactor evidence="1 9">
        <name>heme</name>
        <dbReference type="ChEBI" id="CHEBI:30413"/>
    </cofactor>
</comment>
<evidence type="ECO:0000256" key="3">
    <source>
        <dbReference type="ARBA" id="ARBA00010617"/>
    </source>
</evidence>
<comment type="similarity">
    <text evidence="3 10">Belongs to the cytochrome P450 family.</text>
</comment>
<dbReference type="PROSITE" id="PS00086">
    <property type="entry name" value="CYTOCHROME_P450"/>
    <property type="match status" value="1"/>
</dbReference>
<evidence type="ECO:0000256" key="7">
    <source>
        <dbReference type="ARBA" id="ARBA00023004"/>
    </source>
</evidence>
<proteinExistence type="inferred from homology"/>
<evidence type="ECO:0000256" key="10">
    <source>
        <dbReference type="RuleBase" id="RU000461"/>
    </source>
</evidence>
<dbReference type="InterPro" id="IPR017972">
    <property type="entry name" value="Cyt_P450_CS"/>
</dbReference>
<evidence type="ECO:0000256" key="1">
    <source>
        <dbReference type="ARBA" id="ARBA00001971"/>
    </source>
</evidence>
<dbReference type="Proteomes" id="UP000594454">
    <property type="component" value="Chromosome 1"/>
</dbReference>
<dbReference type="InterPro" id="IPR001128">
    <property type="entry name" value="Cyt_P450"/>
</dbReference>
<dbReference type="OMA" id="SNPLFWG"/>
<evidence type="ECO:0000256" key="11">
    <source>
        <dbReference type="SAM" id="Phobius"/>
    </source>
</evidence>
<keyword evidence="4 9" id="KW-0349">Heme</keyword>
<dbReference type="PRINTS" id="PR00385">
    <property type="entry name" value="P450"/>
</dbReference>
<dbReference type="InParanoid" id="A0A7R8UA99"/>
<feature type="transmembrane region" description="Helical" evidence="11">
    <location>
        <begin position="6"/>
        <end position="29"/>
    </location>
</feature>
<name>A0A7R8UA99_HERIL</name>
<dbReference type="AlphaFoldDB" id="A0A7R8UA99"/>
<dbReference type="FunCoup" id="A0A7R8UA99">
    <property type="interactions" value="4"/>
</dbReference>
<dbReference type="Pfam" id="PF00067">
    <property type="entry name" value="p450"/>
    <property type="match status" value="1"/>
</dbReference>
<dbReference type="PANTHER" id="PTHR24291:SF105">
    <property type="entry name" value="CYTOCHROME P450 4P1-RELATED"/>
    <property type="match status" value="1"/>
</dbReference>
<dbReference type="GO" id="GO:0005506">
    <property type="term" value="F:iron ion binding"/>
    <property type="evidence" value="ECO:0007669"/>
    <property type="project" value="InterPro"/>
</dbReference>
<dbReference type="GO" id="GO:0004497">
    <property type="term" value="F:monooxygenase activity"/>
    <property type="evidence" value="ECO:0007669"/>
    <property type="project" value="UniProtKB-KW"/>
</dbReference>
<dbReference type="Gene3D" id="1.10.630.10">
    <property type="entry name" value="Cytochrome P450"/>
    <property type="match status" value="1"/>
</dbReference>
<dbReference type="SUPFAM" id="SSF48264">
    <property type="entry name" value="Cytochrome P450"/>
    <property type="match status" value="1"/>
</dbReference>
<dbReference type="PANTHER" id="PTHR24291">
    <property type="entry name" value="CYTOCHROME P450 FAMILY 4"/>
    <property type="match status" value="1"/>
</dbReference>
<evidence type="ECO:0008006" key="14">
    <source>
        <dbReference type="Google" id="ProtNLM"/>
    </source>
</evidence>
<gene>
    <name evidence="12" type="ORF">HERILL_LOCUS453</name>
</gene>
<keyword evidence="11" id="KW-1133">Transmembrane helix</keyword>
<evidence type="ECO:0000313" key="13">
    <source>
        <dbReference type="Proteomes" id="UP000594454"/>
    </source>
</evidence>
<evidence type="ECO:0000256" key="2">
    <source>
        <dbReference type="ARBA" id="ARBA00003690"/>
    </source>
</evidence>
<dbReference type="GO" id="GO:0020037">
    <property type="term" value="F:heme binding"/>
    <property type="evidence" value="ECO:0007669"/>
    <property type="project" value="InterPro"/>
</dbReference>
<comment type="function">
    <text evidence="2">May be involved in the metabolism of insect hormones and in the breakdown of synthetic insecticides.</text>
</comment>
<dbReference type="CDD" id="cd20628">
    <property type="entry name" value="CYP4"/>
    <property type="match status" value="1"/>
</dbReference>
<dbReference type="GO" id="GO:0016705">
    <property type="term" value="F:oxidoreductase activity, acting on paired donors, with incorporation or reduction of molecular oxygen"/>
    <property type="evidence" value="ECO:0007669"/>
    <property type="project" value="InterPro"/>
</dbReference>
<reference evidence="12 13" key="1">
    <citation type="submission" date="2020-11" db="EMBL/GenBank/DDBJ databases">
        <authorList>
            <person name="Wallbank WR R."/>
            <person name="Pardo Diaz C."/>
            <person name="Kozak K."/>
            <person name="Martin S."/>
            <person name="Jiggins C."/>
            <person name="Moest M."/>
            <person name="Warren A I."/>
            <person name="Generalovic N T."/>
            <person name="Byers J.R.P. K."/>
            <person name="Montejo-Kovacevich G."/>
            <person name="Yen C E."/>
        </authorList>
    </citation>
    <scope>NUCLEOTIDE SEQUENCE [LARGE SCALE GENOMIC DNA]</scope>
</reference>
<keyword evidence="11" id="KW-0472">Membrane</keyword>
<dbReference type="InterPro" id="IPR050196">
    <property type="entry name" value="Cytochrome_P450_Monoox"/>
</dbReference>
<protein>
    <recommendedName>
        <fullName evidence="14">Cytochrome P450</fullName>
    </recommendedName>
</protein>
<evidence type="ECO:0000256" key="5">
    <source>
        <dbReference type="ARBA" id="ARBA00022723"/>
    </source>
</evidence>
<feature type="binding site" description="axial binding residue" evidence="9">
    <location>
        <position position="458"/>
    </location>
    <ligand>
        <name>heme</name>
        <dbReference type="ChEBI" id="CHEBI:30413"/>
    </ligand>
    <ligandPart>
        <name>Fe</name>
        <dbReference type="ChEBI" id="CHEBI:18248"/>
    </ligandPart>
</feature>
<evidence type="ECO:0000313" key="12">
    <source>
        <dbReference type="EMBL" id="CAD7077078.1"/>
    </source>
</evidence>
<keyword evidence="13" id="KW-1185">Reference proteome</keyword>
<dbReference type="EMBL" id="LR899009">
    <property type="protein sequence ID" value="CAD7077078.1"/>
    <property type="molecule type" value="Genomic_DNA"/>
</dbReference>
<evidence type="ECO:0000256" key="8">
    <source>
        <dbReference type="ARBA" id="ARBA00023033"/>
    </source>
</evidence>
<dbReference type="OrthoDB" id="1470350at2759"/>
<keyword evidence="6 10" id="KW-0560">Oxidoreductase</keyword>
<evidence type="ECO:0000256" key="9">
    <source>
        <dbReference type="PIRSR" id="PIRSR602401-1"/>
    </source>
</evidence>
<dbReference type="InterPro" id="IPR036396">
    <property type="entry name" value="Cyt_P450_sf"/>
</dbReference>
<keyword evidence="7 9" id="KW-0408">Iron</keyword>